<evidence type="ECO:0000256" key="1">
    <source>
        <dbReference type="SAM" id="Phobius"/>
    </source>
</evidence>
<dbReference type="Proteomes" id="UP001071230">
    <property type="component" value="Unassembled WGS sequence"/>
</dbReference>
<proteinExistence type="predicted"/>
<reference evidence="2" key="2">
    <citation type="submission" date="2020-01" db="EMBL/GenBank/DDBJ databases">
        <authorList>
            <person name="Hornung B."/>
        </authorList>
    </citation>
    <scope>NUCLEOTIDE SEQUENCE</scope>
    <source>
        <strain evidence="2">PacBioINE</strain>
    </source>
</reference>
<reference evidence="3" key="1">
    <citation type="submission" date="2014-11" db="EMBL/GenBank/DDBJ databases">
        <authorList>
            <person name="Hornung B.V."/>
        </authorList>
    </citation>
    <scope>NUCLEOTIDE SEQUENCE</scope>
    <source>
        <strain evidence="3">INE</strain>
    </source>
</reference>
<name>A0A8S0W6P6_9FIRM</name>
<keyword evidence="1" id="KW-0472">Membrane</keyword>
<gene>
    <name evidence="2" type="ORF">DEACI_0688</name>
    <name evidence="3" type="ORF">DEACI_2280</name>
</gene>
<evidence type="ECO:0000313" key="3">
    <source>
        <dbReference type="EMBL" id="CEJ07814.1"/>
    </source>
</evidence>
<accession>A0A8S0W6P6</accession>
<sequence length="117" mass="12906">MGGEKEVWLGEEEIDSLLRGKLLWSDVVSRTEGAKDAQRIRRLGEPLRRLRSGSGADAQVPVYEQQVPVHEHVTCSAERFTEAGFRAGEPAARNVTVMLAVVAVLTVGSWLYFALLI</sequence>
<protein>
    <submittedName>
        <fullName evidence="2">Uncharacterized protein</fullName>
    </submittedName>
</protein>
<evidence type="ECO:0000313" key="4">
    <source>
        <dbReference type="Proteomes" id="UP001071230"/>
    </source>
</evidence>
<dbReference type="EMBL" id="CDGJ01000066">
    <property type="protein sequence ID" value="CEJ07814.1"/>
    <property type="molecule type" value="Genomic_DNA"/>
</dbReference>
<dbReference type="KEGG" id="aacx:DEACI_0688"/>
<organism evidence="2">
    <name type="scientific">Acididesulfobacillus acetoxydans</name>
    <dbReference type="NCBI Taxonomy" id="1561005"/>
    <lineage>
        <taxon>Bacteria</taxon>
        <taxon>Bacillati</taxon>
        <taxon>Bacillota</taxon>
        <taxon>Clostridia</taxon>
        <taxon>Eubacteriales</taxon>
        <taxon>Peptococcaceae</taxon>
        <taxon>Acididesulfobacillus</taxon>
    </lineage>
</organism>
<dbReference type="EMBL" id="LR746496">
    <property type="protein sequence ID" value="CAA7600039.1"/>
    <property type="molecule type" value="Genomic_DNA"/>
</dbReference>
<dbReference type="Proteomes" id="UP000836597">
    <property type="component" value="Chromosome"/>
</dbReference>
<dbReference type="RefSeq" id="WP_240983773.1">
    <property type="nucleotide sequence ID" value="NZ_CDGJ01000066.1"/>
</dbReference>
<dbReference type="AlphaFoldDB" id="A0A8S0W6P6"/>
<evidence type="ECO:0000313" key="2">
    <source>
        <dbReference type="EMBL" id="CAA7600039.1"/>
    </source>
</evidence>
<keyword evidence="1" id="KW-1133">Transmembrane helix</keyword>
<feature type="transmembrane region" description="Helical" evidence="1">
    <location>
        <begin position="95"/>
        <end position="115"/>
    </location>
</feature>
<keyword evidence="1" id="KW-0812">Transmembrane</keyword>
<keyword evidence="4" id="KW-1185">Reference proteome</keyword>